<evidence type="ECO:0000256" key="1">
    <source>
        <dbReference type="SAM" id="MobiDB-lite"/>
    </source>
</evidence>
<keyword evidence="3" id="KW-0575">Peroxidase</keyword>
<dbReference type="RefSeq" id="WP_336586311.1">
    <property type="nucleotide sequence ID" value="NZ_JBBAXC010000005.1"/>
</dbReference>
<dbReference type="InterPro" id="IPR052559">
    <property type="entry name" value="V-haloperoxidase"/>
</dbReference>
<comment type="caution">
    <text evidence="3">The sequence shown here is derived from an EMBL/GenBank/DDBJ whole genome shotgun (WGS) entry which is preliminary data.</text>
</comment>
<feature type="region of interest" description="Disordered" evidence="1">
    <location>
        <begin position="319"/>
        <end position="343"/>
    </location>
</feature>
<evidence type="ECO:0000259" key="2">
    <source>
        <dbReference type="Pfam" id="PF01569"/>
    </source>
</evidence>
<dbReference type="Gene3D" id="1.10.606.20">
    <property type="match status" value="1"/>
</dbReference>
<evidence type="ECO:0000313" key="3">
    <source>
        <dbReference type="EMBL" id="MEI5906869.1"/>
    </source>
</evidence>
<dbReference type="PANTHER" id="PTHR34599">
    <property type="entry name" value="PEROXIDASE-RELATED"/>
    <property type="match status" value="1"/>
</dbReference>
<dbReference type="InterPro" id="IPR036938">
    <property type="entry name" value="PAP2/HPO_sf"/>
</dbReference>
<dbReference type="GO" id="GO:0004601">
    <property type="term" value="F:peroxidase activity"/>
    <property type="evidence" value="ECO:0007669"/>
    <property type="project" value="UniProtKB-KW"/>
</dbReference>
<evidence type="ECO:0000313" key="4">
    <source>
        <dbReference type="Proteomes" id="UP001312865"/>
    </source>
</evidence>
<dbReference type="SUPFAM" id="SSF48317">
    <property type="entry name" value="Acid phosphatase/Vanadium-dependent haloperoxidase"/>
    <property type="match status" value="1"/>
</dbReference>
<proteinExistence type="predicted"/>
<organism evidence="3 4">
    <name type="scientific">Bacillus spongiae</name>
    <dbReference type="NCBI Taxonomy" id="2683610"/>
    <lineage>
        <taxon>Bacteria</taxon>
        <taxon>Bacillati</taxon>
        <taxon>Bacillota</taxon>
        <taxon>Bacilli</taxon>
        <taxon>Bacillales</taxon>
        <taxon>Bacillaceae</taxon>
        <taxon>Bacillus</taxon>
    </lineage>
</organism>
<sequence length="343" mass="39327">MEFEKWLKTFAFGVEPGEFEFDQYKKDSFDCYCKKSPCVCKSEYLKWNEIPYAGEKEPPTNPEEPYSGSWTMYNLKRHRSLFFTKPEGEPAYFTILNPNYIDFEKQLELVLKTKEKLDPNKKTIARYWGTGVATKQWVPIIDRLIDTYHVTAPRAARILAAAHSAMNDAFVVTWYYKFLWSVARPNQYDRDLATIVCTPRHPTYPSGHAAIAGCAAEILKYYFPAESERLDELADEAALSRLYALVHFPIDNSVGLSLGKQVARVAINKLRQQTNSQGDSIDTLYTEPLGAEIPPAPYPEGQTIPFEFDLSSTSLIQKEKKEIGGRGVERRREEFRKKKDGND</sequence>
<protein>
    <submittedName>
        <fullName evidence="3">Vanadium-dependent haloperoxidase</fullName>
        <ecNumber evidence="3">1.11.1.-</ecNumber>
    </submittedName>
</protein>
<name>A0ABU8HCG9_9BACI</name>
<accession>A0ABU8HCG9</accession>
<dbReference type="PANTHER" id="PTHR34599:SF1">
    <property type="entry name" value="PHOSPHATIDIC ACID PHOSPHATASE TYPE 2_HALOPEROXIDASE DOMAIN-CONTAINING PROTEIN"/>
    <property type="match status" value="1"/>
</dbReference>
<dbReference type="EMBL" id="JBBAXC010000005">
    <property type="protein sequence ID" value="MEI5906869.1"/>
    <property type="molecule type" value="Genomic_DNA"/>
</dbReference>
<keyword evidence="4" id="KW-1185">Reference proteome</keyword>
<gene>
    <name evidence="3" type="ORF">WAK64_07330</name>
</gene>
<dbReference type="InterPro" id="IPR000326">
    <property type="entry name" value="PAP2/HPO"/>
</dbReference>
<dbReference type="Pfam" id="PF01569">
    <property type="entry name" value="PAP2"/>
    <property type="match status" value="1"/>
</dbReference>
<reference evidence="3 4" key="1">
    <citation type="journal article" date="2018" name="J. Microbiol.">
        <title>Bacillus spongiae sp. nov., isolated from sponge of Jeju Island.</title>
        <authorList>
            <person name="Lee G.E."/>
            <person name="Im W.T."/>
            <person name="Park J.S."/>
        </authorList>
    </citation>
    <scope>NUCLEOTIDE SEQUENCE [LARGE SCALE GENOMIC DNA]</scope>
    <source>
        <strain evidence="3 4">135PIL107-10</strain>
    </source>
</reference>
<dbReference type="Proteomes" id="UP001312865">
    <property type="component" value="Unassembled WGS sequence"/>
</dbReference>
<keyword evidence="3" id="KW-0560">Oxidoreductase</keyword>
<dbReference type="CDD" id="cd03398">
    <property type="entry name" value="PAP2_haloperoxidase"/>
    <property type="match status" value="1"/>
</dbReference>
<feature type="domain" description="Phosphatidic acid phosphatase type 2/haloperoxidase" evidence="2">
    <location>
        <begin position="170"/>
        <end position="267"/>
    </location>
</feature>
<dbReference type="EC" id="1.11.1.-" evidence="3"/>